<accession>R3WC48</accession>
<dbReference type="eggNOG" id="ENOG50306UQ">
    <property type="taxonomic scope" value="Bacteria"/>
</dbReference>
<gene>
    <name evidence="1" type="ORF">UC7_01838</name>
</gene>
<reference evidence="1 2" key="1">
    <citation type="submission" date="2013-02" db="EMBL/GenBank/DDBJ databases">
        <title>The Genome Sequence of Enterococcus caccae BAA-1240.</title>
        <authorList>
            <consortium name="The Broad Institute Genome Sequencing Platform"/>
            <consortium name="The Broad Institute Genome Sequencing Center for Infectious Disease"/>
            <person name="Earl A.M."/>
            <person name="Gilmore M.S."/>
            <person name="Lebreton F."/>
            <person name="Walker B."/>
            <person name="Young S.K."/>
            <person name="Zeng Q."/>
            <person name="Gargeya S."/>
            <person name="Fitzgerald M."/>
            <person name="Haas B."/>
            <person name="Abouelleil A."/>
            <person name="Alvarado L."/>
            <person name="Arachchi H.M."/>
            <person name="Berlin A.M."/>
            <person name="Chapman S.B."/>
            <person name="Dewar J."/>
            <person name="Goldberg J."/>
            <person name="Griggs A."/>
            <person name="Gujja S."/>
            <person name="Hansen M."/>
            <person name="Howarth C."/>
            <person name="Imamovic A."/>
            <person name="Larimer J."/>
            <person name="McCowan C."/>
            <person name="Murphy C."/>
            <person name="Neiman D."/>
            <person name="Pearson M."/>
            <person name="Priest M."/>
            <person name="Roberts A."/>
            <person name="Saif S."/>
            <person name="Shea T."/>
            <person name="Sisk P."/>
            <person name="Sykes S."/>
            <person name="Wortman J."/>
            <person name="Nusbaum C."/>
            <person name="Birren B."/>
        </authorList>
    </citation>
    <scope>NUCLEOTIDE SEQUENCE [LARGE SCALE GENOMIC DNA]</scope>
    <source>
        <strain evidence="1 2">ATCC BAA-1240</strain>
    </source>
</reference>
<dbReference type="Proteomes" id="UP000013840">
    <property type="component" value="Unassembled WGS sequence"/>
</dbReference>
<dbReference type="STRING" id="317735.RU98_GL001237"/>
<dbReference type="PROSITE" id="PS51257">
    <property type="entry name" value="PROKAR_LIPOPROTEIN"/>
    <property type="match status" value="1"/>
</dbReference>
<evidence type="ECO:0000313" key="1">
    <source>
        <dbReference type="EMBL" id="EOL45032.1"/>
    </source>
</evidence>
<evidence type="ECO:0000313" key="2">
    <source>
        <dbReference type="Proteomes" id="UP000013840"/>
    </source>
</evidence>
<dbReference type="EMBL" id="AJAU01000018">
    <property type="protein sequence ID" value="EOL45032.1"/>
    <property type="molecule type" value="Genomic_DNA"/>
</dbReference>
<evidence type="ECO:0008006" key="3">
    <source>
        <dbReference type="Google" id="ProtNLM"/>
    </source>
</evidence>
<comment type="caution">
    <text evidence="1">The sequence shown here is derived from an EMBL/GenBank/DDBJ whole genome shotgun (WGS) entry which is preliminary data.</text>
</comment>
<proteinExistence type="predicted"/>
<organism evidence="1 2">
    <name type="scientific">Enterococcus caccae ATCC BAA-1240</name>
    <dbReference type="NCBI Taxonomy" id="1158612"/>
    <lineage>
        <taxon>Bacteria</taxon>
        <taxon>Bacillati</taxon>
        <taxon>Bacillota</taxon>
        <taxon>Bacilli</taxon>
        <taxon>Lactobacillales</taxon>
        <taxon>Enterococcaceae</taxon>
        <taxon>Enterococcus</taxon>
    </lineage>
</organism>
<sequence length="198" mass="22595">MKKWMLVTSLMLLLSGCGSTNKEVDVKKEETKETLSTVETIKPPKQKKVSLREVDFQIMETPYKMDVLENWVAEKPEEHMELGMGDENKGEYIGVYATEKIDFESFDAFKQSFIEQMMVDGNLQLVGDKVEKQPCQTVHYSGEEVWAVTKDNGILIEIHHYLLETETAYVGIDIIAVPSFFEKNTETVVDILNSFVAI</sequence>
<dbReference type="OrthoDB" id="2195014at2"/>
<dbReference type="PATRIC" id="fig|1158612.3.peg.1813"/>
<name>R3WC48_9ENTE</name>
<protein>
    <recommendedName>
        <fullName evidence="3">Lipoprotein</fullName>
    </recommendedName>
</protein>
<dbReference type="RefSeq" id="WP_010771949.1">
    <property type="nucleotide sequence ID" value="NZ_KB946334.1"/>
</dbReference>
<dbReference type="AlphaFoldDB" id="R3WC48"/>
<keyword evidence="2" id="KW-1185">Reference proteome</keyword>